<comment type="similarity">
    <text evidence="1">Belongs to the AB hydrolase superfamily.</text>
</comment>
<keyword evidence="5" id="KW-1185">Reference proteome</keyword>
<dbReference type="PANTHER" id="PTHR22946">
    <property type="entry name" value="DIENELACTONE HYDROLASE DOMAIN-CONTAINING PROTEIN-RELATED"/>
    <property type="match status" value="1"/>
</dbReference>
<feature type="domain" description="Serine aminopeptidase S33" evidence="3">
    <location>
        <begin position="33"/>
        <end position="272"/>
    </location>
</feature>
<dbReference type="InterPro" id="IPR050261">
    <property type="entry name" value="FrsA_esterase"/>
</dbReference>
<dbReference type="EMBL" id="JBHSIM010000045">
    <property type="protein sequence ID" value="MFC4835044.1"/>
    <property type="molecule type" value="Genomic_DNA"/>
</dbReference>
<proteinExistence type="inferred from homology"/>
<evidence type="ECO:0000256" key="2">
    <source>
        <dbReference type="ARBA" id="ARBA00022801"/>
    </source>
</evidence>
<gene>
    <name evidence="4" type="ORF">ACFPEL_21730</name>
</gene>
<name>A0ABV9RNE9_9PSEU</name>
<dbReference type="Pfam" id="PF12146">
    <property type="entry name" value="Hydrolase_4"/>
    <property type="match status" value="1"/>
</dbReference>
<evidence type="ECO:0000313" key="5">
    <source>
        <dbReference type="Proteomes" id="UP001595909"/>
    </source>
</evidence>
<dbReference type="Proteomes" id="UP001595909">
    <property type="component" value="Unassembled WGS sequence"/>
</dbReference>
<reference evidence="5" key="1">
    <citation type="journal article" date="2019" name="Int. J. Syst. Evol. Microbiol.">
        <title>The Global Catalogue of Microorganisms (GCM) 10K type strain sequencing project: providing services to taxonomists for standard genome sequencing and annotation.</title>
        <authorList>
            <consortium name="The Broad Institute Genomics Platform"/>
            <consortium name="The Broad Institute Genome Sequencing Center for Infectious Disease"/>
            <person name="Wu L."/>
            <person name="Ma J."/>
        </authorList>
    </citation>
    <scope>NUCLEOTIDE SEQUENCE [LARGE SCALE GENOMIC DNA]</scope>
    <source>
        <strain evidence="5">CCUG 50347</strain>
    </source>
</reference>
<dbReference type="GO" id="GO:0016787">
    <property type="term" value="F:hydrolase activity"/>
    <property type="evidence" value="ECO:0007669"/>
    <property type="project" value="UniProtKB-KW"/>
</dbReference>
<dbReference type="SUPFAM" id="SSF53474">
    <property type="entry name" value="alpha/beta-Hydrolases"/>
    <property type="match status" value="1"/>
</dbReference>
<dbReference type="Gene3D" id="3.40.50.1820">
    <property type="entry name" value="alpha/beta hydrolase"/>
    <property type="match status" value="1"/>
</dbReference>
<dbReference type="InterPro" id="IPR029058">
    <property type="entry name" value="AB_hydrolase_fold"/>
</dbReference>
<comment type="caution">
    <text evidence="4">The sequence shown here is derived from an EMBL/GenBank/DDBJ whole genome shotgun (WGS) entry which is preliminary data.</text>
</comment>
<dbReference type="InterPro" id="IPR022742">
    <property type="entry name" value="Hydrolase_4"/>
</dbReference>
<dbReference type="Gene3D" id="1.10.10.800">
    <property type="match status" value="1"/>
</dbReference>
<evidence type="ECO:0000256" key="1">
    <source>
        <dbReference type="ARBA" id="ARBA00008645"/>
    </source>
</evidence>
<dbReference type="RefSeq" id="WP_274187435.1">
    <property type="nucleotide sequence ID" value="NZ_BAABHN010000045.1"/>
</dbReference>
<keyword evidence="2 4" id="KW-0378">Hydrolase</keyword>
<organism evidence="4 5">
    <name type="scientific">Actinomycetospora chibensis</name>
    <dbReference type="NCBI Taxonomy" id="663606"/>
    <lineage>
        <taxon>Bacteria</taxon>
        <taxon>Bacillati</taxon>
        <taxon>Actinomycetota</taxon>
        <taxon>Actinomycetes</taxon>
        <taxon>Pseudonocardiales</taxon>
        <taxon>Pseudonocardiaceae</taxon>
        <taxon>Actinomycetospora</taxon>
    </lineage>
</organism>
<dbReference type="PANTHER" id="PTHR22946:SF9">
    <property type="entry name" value="POLYKETIDE TRANSFERASE AF380"/>
    <property type="match status" value="1"/>
</dbReference>
<protein>
    <submittedName>
        <fullName evidence="4">Alpha/beta hydrolase</fullName>
    </submittedName>
</protein>
<evidence type="ECO:0000259" key="3">
    <source>
        <dbReference type="Pfam" id="PF12146"/>
    </source>
</evidence>
<evidence type="ECO:0000313" key="4">
    <source>
        <dbReference type="EMBL" id="MFC4835044.1"/>
    </source>
</evidence>
<sequence length="311" mass="33113">MMVQRTEVTFMSGGERCAAWLYQPGRSSGTSPCVVMAHGTTGTRDLGLAPYAERFAAAGCAVLVFDYRHFGASAGQPRQLVHIGHQLQDWREAITFARRLPQVDPQRIALWGTSLSAGHVVAVAAEDPTVAAVVAQLPWMGFTWHRGAARPPLRVTAALLTAIAADCLRGLVGRPPRMIPMVGAPGDVAVFTGSEDSAVLRDLAADAPQWRNAIAARSVLSLMRYRPAARAARLTMPLLVCVAENDDAASVPMAVAAGEKAPHGEVRSYPGGHFAGYVGPVFEQMVADETTFLVRSLFDRRSGSPVVLSGS</sequence>
<accession>A0ABV9RNE9</accession>